<keyword evidence="3" id="KW-0645">Protease</keyword>
<dbReference type="InterPro" id="IPR003675">
    <property type="entry name" value="Rce1/LyrA-like_dom"/>
</dbReference>
<sequence>MKNKNDEVKLECSKCTHGNIFLRALGNPIDSWSRLILACFLFVGIYYFLREASSMLFDLFMTNFMSGATDVNPIYESRLTDWLIFMFVPSIMSVYCIVYKVSPKLLISIKPGFRWGWFIRCLVVVVPISGILIIGQSALEMQSELVFSNFTIGAVLMTVVMSFLQSAGEEFVFRAGSLQIFSTVIKSNKWAWILLCVLISIIFALMHNPNSFPATLDLFATSLLMFALVYYTGGIEASIVLHSANNLFLNLLTDFSNIGVDFNASSDSSGGDLTGTLVVIGLNVAITLLVMFMWNRYQKKV</sequence>
<feature type="domain" description="CAAX prenyl protease 2/Lysostaphin resistance protein A-like" evidence="2">
    <location>
        <begin position="153"/>
        <end position="248"/>
    </location>
</feature>
<feature type="transmembrane region" description="Helical" evidence="1">
    <location>
        <begin position="273"/>
        <end position="294"/>
    </location>
</feature>
<keyword evidence="3" id="KW-0378">Hydrolase</keyword>
<proteinExistence type="predicted"/>
<dbReference type="Proteomes" id="UP000440713">
    <property type="component" value="Unassembled WGS sequence"/>
</dbReference>
<feature type="transmembrane region" description="Helical" evidence="1">
    <location>
        <begin position="218"/>
        <end position="241"/>
    </location>
</feature>
<dbReference type="GO" id="GO:0008237">
    <property type="term" value="F:metallopeptidase activity"/>
    <property type="evidence" value="ECO:0007669"/>
    <property type="project" value="UniProtKB-KW"/>
</dbReference>
<evidence type="ECO:0000313" key="4">
    <source>
        <dbReference type="Proteomes" id="UP000440713"/>
    </source>
</evidence>
<dbReference type="GO" id="GO:0004175">
    <property type="term" value="F:endopeptidase activity"/>
    <property type="evidence" value="ECO:0007669"/>
    <property type="project" value="UniProtKB-ARBA"/>
</dbReference>
<comment type="caution">
    <text evidence="3">The sequence shown here is derived from an EMBL/GenBank/DDBJ whole genome shotgun (WGS) entry which is preliminary data.</text>
</comment>
<reference evidence="3 4" key="1">
    <citation type="submission" date="2019-08" db="EMBL/GenBank/DDBJ databases">
        <title>In-depth cultivation of the pig gut microbiome towards novel bacterial diversity and tailored functional studies.</title>
        <authorList>
            <person name="Wylensek D."/>
            <person name="Hitch T.C.A."/>
            <person name="Clavel T."/>
        </authorList>
    </citation>
    <scope>NUCLEOTIDE SEQUENCE [LARGE SCALE GENOMIC DNA]</scope>
    <source>
        <strain evidence="3 4">WCA-SAB-591-4A-A</strain>
    </source>
</reference>
<dbReference type="RefSeq" id="WP_154536864.1">
    <property type="nucleotide sequence ID" value="NZ_JAXFLG010000049.1"/>
</dbReference>
<organism evidence="3 4">
    <name type="scientific">Peptostreptococcus porci</name>
    <dbReference type="NCBI Taxonomy" id="2652282"/>
    <lineage>
        <taxon>Bacteria</taxon>
        <taxon>Bacillati</taxon>
        <taxon>Bacillota</taxon>
        <taxon>Clostridia</taxon>
        <taxon>Peptostreptococcales</taxon>
        <taxon>Peptostreptococcaceae</taxon>
        <taxon>Peptostreptococcus</taxon>
    </lineage>
</organism>
<feature type="transmembrane region" description="Helical" evidence="1">
    <location>
        <begin position="146"/>
        <end position="164"/>
    </location>
</feature>
<keyword evidence="4" id="KW-1185">Reference proteome</keyword>
<dbReference type="GO" id="GO:0006508">
    <property type="term" value="P:proteolysis"/>
    <property type="evidence" value="ECO:0007669"/>
    <property type="project" value="UniProtKB-KW"/>
</dbReference>
<feature type="transmembrane region" description="Helical" evidence="1">
    <location>
        <begin position="31"/>
        <end position="49"/>
    </location>
</feature>
<keyword evidence="1" id="KW-0472">Membrane</keyword>
<keyword evidence="3" id="KW-0482">Metalloprotease</keyword>
<accession>A0A6N7WZL9</accession>
<evidence type="ECO:0000313" key="3">
    <source>
        <dbReference type="EMBL" id="MST61421.1"/>
    </source>
</evidence>
<feature type="transmembrane region" description="Helical" evidence="1">
    <location>
        <begin position="190"/>
        <end position="206"/>
    </location>
</feature>
<dbReference type="EMBL" id="VUNE01000001">
    <property type="protein sequence ID" value="MST61421.1"/>
    <property type="molecule type" value="Genomic_DNA"/>
</dbReference>
<feature type="transmembrane region" description="Helical" evidence="1">
    <location>
        <begin position="114"/>
        <end position="134"/>
    </location>
</feature>
<dbReference type="Pfam" id="PF02517">
    <property type="entry name" value="Rce1-like"/>
    <property type="match status" value="1"/>
</dbReference>
<evidence type="ECO:0000259" key="2">
    <source>
        <dbReference type="Pfam" id="PF02517"/>
    </source>
</evidence>
<name>A0A6N7WZL9_9FIRM</name>
<dbReference type="AlphaFoldDB" id="A0A6N7WZL9"/>
<dbReference type="GO" id="GO:0080120">
    <property type="term" value="P:CAAX-box protein maturation"/>
    <property type="evidence" value="ECO:0007669"/>
    <property type="project" value="UniProtKB-ARBA"/>
</dbReference>
<keyword evidence="1" id="KW-0812">Transmembrane</keyword>
<feature type="transmembrane region" description="Helical" evidence="1">
    <location>
        <begin position="82"/>
        <end position="102"/>
    </location>
</feature>
<gene>
    <name evidence="3" type="ORF">FYJ71_00295</name>
</gene>
<keyword evidence="1" id="KW-1133">Transmembrane helix</keyword>
<evidence type="ECO:0000256" key="1">
    <source>
        <dbReference type="SAM" id="Phobius"/>
    </source>
</evidence>
<protein>
    <submittedName>
        <fullName evidence="3">CPBP family intramembrane metalloprotease</fullName>
    </submittedName>
</protein>